<proteinExistence type="predicted"/>
<protein>
    <recommendedName>
        <fullName evidence="3">Antitoxin</fullName>
    </recommendedName>
</protein>
<dbReference type="RefSeq" id="WP_087438165.1">
    <property type="nucleotide sequence ID" value="NZ_CP021416.1"/>
</dbReference>
<reference evidence="2" key="1">
    <citation type="submission" date="2017-05" db="EMBL/GenBank/DDBJ databases">
        <title>Dechlorination kinetics govern the competition between two new strains of the genus Sulfurospirillum.</title>
        <authorList>
            <person name="Buttet G.F."/>
            <person name="Murray A.M."/>
            <person name="Goris T."/>
            <person name="Burion M."/>
            <person name="Lin B."/>
            <person name="Rolle M."/>
            <person name="Maillard J."/>
        </authorList>
    </citation>
    <scope>NUCLEOTIDE SEQUENCE [LARGE SCALE GENOMIC DNA]</scope>
    <source>
        <strain evidence="2">SL2-1</strain>
    </source>
</reference>
<keyword evidence="2" id="KW-1185">Reference proteome</keyword>
<name>A0A1Y0HKR2_9BACT</name>
<organism evidence="1 2">
    <name type="scientific">Sulfurospirillum diekertiae</name>
    <dbReference type="NCBI Taxonomy" id="1854492"/>
    <lineage>
        <taxon>Bacteria</taxon>
        <taxon>Pseudomonadati</taxon>
        <taxon>Campylobacterota</taxon>
        <taxon>Epsilonproteobacteria</taxon>
        <taxon>Campylobacterales</taxon>
        <taxon>Sulfurospirillaceae</taxon>
        <taxon>Sulfurospirillum</taxon>
    </lineage>
</organism>
<evidence type="ECO:0008006" key="3">
    <source>
        <dbReference type="Google" id="ProtNLM"/>
    </source>
</evidence>
<dbReference type="Proteomes" id="UP000196005">
    <property type="component" value="Chromosome"/>
</dbReference>
<gene>
    <name evidence="1" type="ORF">Sdiek1_1000</name>
</gene>
<sequence length="145" mass="16925">MEIVTWESLFKLTLATALAIWVYRLSQDTKSATEKSFEVMEVCGQNYLCVHKEEKQLSTRLLSLLNKVEAGSLGVMLKEKEPIIVLFPVEEFLRLKAIEEHLEDREIARIIEERIKNRDKGDPHPMVDFEKFRERIYGDATIKDI</sequence>
<evidence type="ECO:0000313" key="2">
    <source>
        <dbReference type="Proteomes" id="UP000196005"/>
    </source>
</evidence>
<evidence type="ECO:0000313" key="1">
    <source>
        <dbReference type="EMBL" id="ARU48166.1"/>
    </source>
</evidence>
<dbReference type="OrthoDB" id="9976718at2"/>
<accession>A0A1Y0HKR2</accession>
<dbReference type="EMBL" id="CP021416">
    <property type="protein sequence ID" value="ARU48166.1"/>
    <property type="molecule type" value="Genomic_DNA"/>
</dbReference>
<dbReference type="KEGG" id="suls:Sdiek1_1000"/>
<dbReference type="AlphaFoldDB" id="A0A1Y0HKR2"/>